<organism evidence="2 3">
    <name type="scientific">Pholiota conissans</name>
    <dbReference type="NCBI Taxonomy" id="109636"/>
    <lineage>
        <taxon>Eukaryota</taxon>
        <taxon>Fungi</taxon>
        <taxon>Dikarya</taxon>
        <taxon>Basidiomycota</taxon>
        <taxon>Agaricomycotina</taxon>
        <taxon>Agaricomycetes</taxon>
        <taxon>Agaricomycetidae</taxon>
        <taxon>Agaricales</taxon>
        <taxon>Agaricineae</taxon>
        <taxon>Strophariaceae</taxon>
        <taxon>Pholiota</taxon>
    </lineage>
</organism>
<name>A0A9P5YQ49_9AGAR</name>
<gene>
    <name evidence="2" type="ORF">BDN70DRAFT_900077</name>
</gene>
<reference evidence="2" key="1">
    <citation type="submission" date="2020-11" db="EMBL/GenBank/DDBJ databases">
        <authorList>
            <consortium name="DOE Joint Genome Institute"/>
            <person name="Ahrendt S."/>
            <person name="Riley R."/>
            <person name="Andreopoulos W."/>
            <person name="Labutti K."/>
            <person name="Pangilinan J."/>
            <person name="Ruiz-Duenas F.J."/>
            <person name="Barrasa J.M."/>
            <person name="Sanchez-Garcia M."/>
            <person name="Camarero S."/>
            <person name="Miyauchi S."/>
            <person name="Serrano A."/>
            <person name="Linde D."/>
            <person name="Babiker R."/>
            <person name="Drula E."/>
            <person name="Ayuso-Fernandez I."/>
            <person name="Pacheco R."/>
            <person name="Padilla G."/>
            <person name="Ferreira P."/>
            <person name="Barriuso J."/>
            <person name="Kellner H."/>
            <person name="Castanera R."/>
            <person name="Alfaro M."/>
            <person name="Ramirez L."/>
            <person name="Pisabarro A.G."/>
            <person name="Kuo A."/>
            <person name="Tritt A."/>
            <person name="Lipzen A."/>
            <person name="He G."/>
            <person name="Yan M."/>
            <person name="Ng V."/>
            <person name="Cullen D."/>
            <person name="Martin F."/>
            <person name="Rosso M.-N."/>
            <person name="Henrissat B."/>
            <person name="Hibbett D."/>
            <person name="Martinez A.T."/>
            <person name="Grigoriev I.V."/>
        </authorList>
    </citation>
    <scope>NUCLEOTIDE SEQUENCE</scope>
    <source>
        <strain evidence="2">CIRM-BRFM 674</strain>
    </source>
</reference>
<protein>
    <submittedName>
        <fullName evidence="2">Uncharacterized protein</fullName>
    </submittedName>
</protein>
<dbReference type="EMBL" id="MU155475">
    <property type="protein sequence ID" value="KAF9473036.1"/>
    <property type="molecule type" value="Genomic_DNA"/>
</dbReference>
<feature type="region of interest" description="Disordered" evidence="1">
    <location>
        <begin position="87"/>
        <end position="118"/>
    </location>
</feature>
<dbReference type="Proteomes" id="UP000807469">
    <property type="component" value="Unassembled WGS sequence"/>
</dbReference>
<proteinExistence type="predicted"/>
<keyword evidence="3" id="KW-1185">Reference proteome</keyword>
<feature type="compositionally biased region" description="Basic and acidic residues" evidence="1">
    <location>
        <begin position="23"/>
        <end position="38"/>
    </location>
</feature>
<accession>A0A9P5YQ49</accession>
<evidence type="ECO:0000313" key="2">
    <source>
        <dbReference type="EMBL" id="KAF9473036.1"/>
    </source>
</evidence>
<comment type="caution">
    <text evidence="2">The sequence shown here is derived from an EMBL/GenBank/DDBJ whole genome shotgun (WGS) entry which is preliminary data.</text>
</comment>
<dbReference type="AlphaFoldDB" id="A0A9P5YQ49"/>
<evidence type="ECO:0000256" key="1">
    <source>
        <dbReference type="SAM" id="MobiDB-lite"/>
    </source>
</evidence>
<feature type="compositionally biased region" description="Polar residues" evidence="1">
    <location>
        <begin position="87"/>
        <end position="100"/>
    </location>
</feature>
<feature type="compositionally biased region" description="Polar residues" evidence="1">
    <location>
        <begin position="1"/>
        <end position="13"/>
    </location>
</feature>
<evidence type="ECO:0000313" key="3">
    <source>
        <dbReference type="Proteomes" id="UP000807469"/>
    </source>
</evidence>
<feature type="region of interest" description="Disordered" evidence="1">
    <location>
        <begin position="1"/>
        <end position="57"/>
    </location>
</feature>
<sequence>MYSSTSMGTSAPQHQPRKSVHPSQHDPKAADAPHRVTSNDRISTPPSRAFISPSIELPTPTTASGALPFPMPVIALPIDMVGTTITRPNNDNQSHPSSTHVVPVPQPIPSPVEPDRTRNVDKTTIDAEIPPRINIYNGVKLVAAPQIWNVDVIVHGHTGRKQHIFYVCDNPKIPQCMKTFARFDLAMKHQDECRLSRRK</sequence>